<feature type="transmembrane region" description="Helical" evidence="1">
    <location>
        <begin position="113"/>
        <end position="132"/>
    </location>
</feature>
<keyword evidence="1" id="KW-1133">Transmembrane helix</keyword>
<dbReference type="RefSeq" id="WP_390221509.1">
    <property type="nucleotide sequence ID" value="NZ_JBHTAA010000001.1"/>
</dbReference>
<proteinExistence type="predicted"/>
<gene>
    <name evidence="2" type="ORF">ACFQJC_01670</name>
</gene>
<protein>
    <submittedName>
        <fullName evidence="2">Uncharacterized protein</fullName>
    </submittedName>
</protein>
<dbReference type="EMBL" id="JBHTAA010000001">
    <property type="protein sequence ID" value="MFC7202208.1"/>
    <property type="molecule type" value="Genomic_DNA"/>
</dbReference>
<accession>A0ABD5ZAZ9</accession>
<keyword evidence="3" id="KW-1185">Reference proteome</keyword>
<feature type="transmembrane region" description="Helical" evidence="1">
    <location>
        <begin position="70"/>
        <end position="93"/>
    </location>
</feature>
<reference evidence="2 3" key="1">
    <citation type="journal article" date="2019" name="Int. J. Syst. Evol. Microbiol.">
        <title>The Global Catalogue of Microorganisms (GCM) 10K type strain sequencing project: providing services to taxonomists for standard genome sequencing and annotation.</title>
        <authorList>
            <consortium name="The Broad Institute Genomics Platform"/>
            <consortium name="The Broad Institute Genome Sequencing Center for Infectious Disease"/>
            <person name="Wu L."/>
            <person name="Ma J."/>
        </authorList>
    </citation>
    <scope>NUCLEOTIDE SEQUENCE [LARGE SCALE GENOMIC DNA]</scope>
    <source>
        <strain evidence="2 3">DSM 29988</strain>
    </source>
</reference>
<name>A0ABD5ZAZ9_9EURY</name>
<keyword evidence="1" id="KW-0472">Membrane</keyword>
<comment type="caution">
    <text evidence="2">The sequence shown here is derived from an EMBL/GenBank/DDBJ whole genome shotgun (WGS) entry which is preliminary data.</text>
</comment>
<keyword evidence="1" id="KW-0812">Transmembrane</keyword>
<sequence>MLTLVGTAVVVLDALAAGASLTVQLALGALVGIAAAIVMGVPMWRQDEGFTPAYIAASVLRKSRPDEVSFVDANVVHYLAGAMAGVLYAFVFLTSDMLFPDLPLFGVDAIPHLVATLFVMVWIYLLFAHFVLPRAGRSIYEERATAVRGQWLRSSLVFGVTMFVLAPAVFAGVA</sequence>
<organism evidence="2 3">
    <name type="scientific">Haloferax namakaokahaiae</name>
    <dbReference type="NCBI Taxonomy" id="1748331"/>
    <lineage>
        <taxon>Archaea</taxon>
        <taxon>Methanobacteriati</taxon>
        <taxon>Methanobacteriota</taxon>
        <taxon>Stenosarchaea group</taxon>
        <taxon>Halobacteria</taxon>
        <taxon>Halobacteriales</taxon>
        <taxon>Haloferacaceae</taxon>
        <taxon>Haloferax</taxon>
    </lineage>
</organism>
<feature type="transmembrane region" description="Helical" evidence="1">
    <location>
        <begin position="152"/>
        <end position="173"/>
    </location>
</feature>
<evidence type="ECO:0000313" key="3">
    <source>
        <dbReference type="Proteomes" id="UP001596481"/>
    </source>
</evidence>
<feature type="transmembrane region" description="Helical" evidence="1">
    <location>
        <begin position="26"/>
        <end position="44"/>
    </location>
</feature>
<evidence type="ECO:0000256" key="1">
    <source>
        <dbReference type="SAM" id="Phobius"/>
    </source>
</evidence>
<evidence type="ECO:0000313" key="2">
    <source>
        <dbReference type="EMBL" id="MFC7202208.1"/>
    </source>
</evidence>
<dbReference type="Proteomes" id="UP001596481">
    <property type="component" value="Unassembled WGS sequence"/>
</dbReference>
<dbReference type="AlphaFoldDB" id="A0ABD5ZAZ9"/>